<dbReference type="Proteomes" id="UP001223978">
    <property type="component" value="Unassembled WGS sequence"/>
</dbReference>
<name>A0ABT6S2Q1_9ACTN</name>
<keyword evidence="3" id="KW-1185">Reference proteome</keyword>
<organism evidence="2 3">
    <name type="scientific">Streptomyces cavernicola</name>
    <dbReference type="NCBI Taxonomy" id="3043613"/>
    <lineage>
        <taxon>Bacteria</taxon>
        <taxon>Bacillati</taxon>
        <taxon>Actinomycetota</taxon>
        <taxon>Actinomycetes</taxon>
        <taxon>Kitasatosporales</taxon>
        <taxon>Streptomycetaceae</taxon>
        <taxon>Streptomyces</taxon>
    </lineage>
</organism>
<accession>A0ABT6S2Q1</accession>
<proteinExistence type="predicted"/>
<feature type="compositionally biased region" description="Basic and acidic residues" evidence="1">
    <location>
        <begin position="7"/>
        <end position="18"/>
    </location>
</feature>
<gene>
    <name evidence="2" type="ORF">QIS96_00730</name>
</gene>
<dbReference type="RefSeq" id="WP_282540321.1">
    <property type="nucleotide sequence ID" value="NZ_JASCIQ010000001.1"/>
</dbReference>
<protein>
    <submittedName>
        <fullName evidence="2">Uncharacterized protein</fullName>
    </submittedName>
</protein>
<feature type="region of interest" description="Disordered" evidence="1">
    <location>
        <begin position="1"/>
        <end position="42"/>
    </location>
</feature>
<evidence type="ECO:0000313" key="2">
    <source>
        <dbReference type="EMBL" id="MDI3402362.1"/>
    </source>
</evidence>
<evidence type="ECO:0000256" key="1">
    <source>
        <dbReference type="SAM" id="MobiDB-lite"/>
    </source>
</evidence>
<dbReference type="EMBL" id="JASCIQ010000001">
    <property type="protein sequence ID" value="MDI3402362.1"/>
    <property type="molecule type" value="Genomic_DNA"/>
</dbReference>
<comment type="caution">
    <text evidence="2">The sequence shown here is derived from an EMBL/GenBank/DDBJ whole genome shotgun (WGS) entry which is preliminary data.</text>
</comment>
<evidence type="ECO:0000313" key="3">
    <source>
        <dbReference type="Proteomes" id="UP001223978"/>
    </source>
</evidence>
<sequence>MTGNEIRVTRQDRIRKPDLGAPNRRRTSGATSQDVTELRQPA</sequence>
<reference evidence="2 3" key="1">
    <citation type="submission" date="2023-05" db="EMBL/GenBank/DDBJ databases">
        <title>Draft genome sequence of Streptomyces sp. B-S-A6 isolated from a cave soil in Thailand.</title>
        <authorList>
            <person name="Chamroensaksri N."/>
            <person name="Muangham S."/>
        </authorList>
    </citation>
    <scope>NUCLEOTIDE SEQUENCE [LARGE SCALE GENOMIC DNA]</scope>
    <source>
        <strain evidence="2 3">B-S-A6</strain>
    </source>
</reference>